<sequence>MKRRFFIKKGAQDKLMNQSLPCSSFQTIEVLGTTDFERNVVIIADPSLASLLVVPEAEREDWVGT</sequence>
<name>A0A0F9NLJ3_9ZZZZ</name>
<reference evidence="1" key="1">
    <citation type="journal article" date="2015" name="Nature">
        <title>Complex archaea that bridge the gap between prokaryotes and eukaryotes.</title>
        <authorList>
            <person name="Spang A."/>
            <person name="Saw J.H."/>
            <person name="Jorgensen S.L."/>
            <person name="Zaremba-Niedzwiedzka K."/>
            <person name="Martijn J."/>
            <person name="Lind A.E."/>
            <person name="van Eijk R."/>
            <person name="Schleper C."/>
            <person name="Guy L."/>
            <person name="Ettema T.J."/>
        </authorList>
    </citation>
    <scope>NUCLEOTIDE SEQUENCE</scope>
</reference>
<dbReference type="EMBL" id="LAZR01003249">
    <property type="protein sequence ID" value="KKN20365.1"/>
    <property type="molecule type" value="Genomic_DNA"/>
</dbReference>
<evidence type="ECO:0000313" key="1">
    <source>
        <dbReference type="EMBL" id="KKN20365.1"/>
    </source>
</evidence>
<gene>
    <name evidence="1" type="ORF">LCGC14_0936420</name>
</gene>
<comment type="caution">
    <text evidence="1">The sequence shown here is derived from an EMBL/GenBank/DDBJ whole genome shotgun (WGS) entry which is preliminary data.</text>
</comment>
<dbReference type="AlphaFoldDB" id="A0A0F9NLJ3"/>
<protein>
    <submittedName>
        <fullName evidence="1">Uncharacterized protein</fullName>
    </submittedName>
</protein>
<organism evidence="1">
    <name type="scientific">marine sediment metagenome</name>
    <dbReference type="NCBI Taxonomy" id="412755"/>
    <lineage>
        <taxon>unclassified sequences</taxon>
        <taxon>metagenomes</taxon>
        <taxon>ecological metagenomes</taxon>
    </lineage>
</organism>
<proteinExistence type="predicted"/>
<accession>A0A0F9NLJ3</accession>